<dbReference type="RefSeq" id="WP_310575710.1">
    <property type="nucleotide sequence ID" value="NZ_JAVKPK010000025.1"/>
</dbReference>
<proteinExistence type="predicted"/>
<dbReference type="InterPro" id="IPR038333">
    <property type="entry name" value="T1MK-like_N_sf"/>
</dbReference>
<feature type="domain" description="DNA methylase adenine-specific" evidence="7">
    <location>
        <begin position="154"/>
        <end position="458"/>
    </location>
</feature>
<keyword evidence="3" id="KW-0808">Transferase</keyword>
<name>A0ABU2D129_9EURY</name>
<dbReference type="Pfam" id="PF02384">
    <property type="entry name" value="N6_Mtase"/>
    <property type="match status" value="1"/>
</dbReference>
<evidence type="ECO:0000256" key="2">
    <source>
        <dbReference type="ARBA" id="ARBA00022603"/>
    </source>
</evidence>
<evidence type="ECO:0000256" key="5">
    <source>
        <dbReference type="ARBA" id="ARBA00022747"/>
    </source>
</evidence>
<dbReference type="Pfam" id="PF12161">
    <property type="entry name" value="HsdM_N"/>
    <property type="match status" value="1"/>
</dbReference>
<comment type="caution">
    <text evidence="9">The sequence shown here is derived from an EMBL/GenBank/DDBJ whole genome shotgun (WGS) entry which is preliminary data.</text>
</comment>
<dbReference type="InterPro" id="IPR022749">
    <property type="entry name" value="D12N6_MeTrfase_N"/>
</dbReference>
<keyword evidence="10" id="KW-1185">Reference proteome</keyword>
<dbReference type="InterPro" id="IPR003356">
    <property type="entry name" value="DNA_methylase_A-5"/>
</dbReference>
<evidence type="ECO:0000256" key="1">
    <source>
        <dbReference type="ARBA" id="ARBA00011900"/>
    </source>
</evidence>
<evidence type="ECO:0000256" key="3">
    <source>
        <dbReference type="ARBA" id="ARBA00022679"/>
    </source>
</evidence>
<evidence type="ECO:0000256" key="4">
    <source>
        <dbReference type="ARBA" id="ARBA00022691"/>
    </source>
</evidence>
<evidence type="ECO:0000313" key="9">
    <source>
        <dbReference type="EMBL" id="MDR7665684.1"/>
    </source>
</evidence>
<dbReference type="InterPro" id="IPR051537">
    <property type="entry name" value="DNA_Adenine_Mtase"/>
</dbReference>
<accession>A0ABU2D129</accession>
<evidence type="ECO:0000259" key="8">
    <source>
        <dbReference type="Pfam" id="PF12161"/>
    </source>
</evidence>
<dbReference type="Gene3D" id="1.20.1260.30">
    <property type="match status" value="1"/>
</dbReference>
<dbReference type="EC" id="2.1.1.72" evidence="1"/>
<dbReference type="PANTHER" id="PTHR42933">
    <property type="entry name" value="SLR6095 PROTEIN"/>
    <property type="match status" value="1"/>
</dbReference>
<dbReference type="PANTHER" id="PTHR42933:SF3">
    <property type="entry name" value="TYPE I RESTRICTION ENZYME MJAVIII METHYLASE SUBUNIT"/>
    <property type="match status" value="1"/>
</dbReference>
<dbReference type="GO" id="GO:0032259">
    <property type="term" value="P:methylation"/>
    <property type="evidence" value="ECO:0007669"/>
    <property type="project" value="UniProtKB-KW"/>
</dbReference>
<dbReference type="SUPFAM" id="SSF53335">
    <property type="entry name" value="S-adenosyl-L-methionine-dependent methyltransferases"/>
    <property type="match status" value="1"/>
</dbReference>
<evidence type="ECO:0000259" key="7">
    <source>
        <dbReference type="Pfam" id="PF02384"/>
    </source>
</evidence>
<dbReference type="Gene3D" id="3.40.50.150">
    <property type="entry name" value="Vaccinia Virus protein VP39"/>
    <property type="match status" value="1"/>
</dbReference>
<reference evidence="10" key="1">
    <citation type="submission" date="2023-07" db="EMBL/GenBank/DDBJ databases">
        <title>Whole-genome sequencing of a new Methanosarcina sp. Z-7115.</title>
        <authorList>
            <person name="Zhilina T.N."/>
            <person name="Merkel A.Y."/>
        </authorList>
    </citation>
    <scope>NUCLEOTIDE SEQUENCE [LARGE SCALE GENOMIC DNA]</scope>
    <source>
        <strain evidence="10">Z-7115</strain>
    </source>
</reference>
<comment type="catalytic activity">
    <reaction evidence="6">
        <text>a 2'-deoxyadenosine in DNA + S-adenosyl-L-methionine = an N(6)-methyl-2'-deoxyadenosine in DNA + S-adenosyl-L-homocysteine + H(+)</text>
        <dbReference type="Rhea" id="RHEA:15197"/>
        <dbReference type="Rhea" id="RHEA-COMP:12418"/>
        <dbReference type="Rhea" id="RHEA-COMP:12419"/>
        <dbReference type="ChEBI" id="CHEBI:15378"/>
        <dbReference type="ChEBI" id="CHEBI:57856"/>
        <dbReference type="ChEBI" id="CHEBI:59789"/>
        <dbReference type="ChEBI" id="CHEBI:90615"/>
        <dbReference type="ChEBI" id="CHEBI:90616"/>
        <dbReference type="EC" id="2.1.1.72"/>
    </reaction>
</comment>
<dbReference type="Proteomes" id="UP001246244">
    <property type="component" value="Unassembled WGS sequence"/>
</dbReference>
<evidence type="ECO:0000313" key="10">
    <source>
        <dbReference type="Proteomes" id="UP001246244"/>
    </source>
</evidence>
<feature type="domain" description="N6 adenine-specific DNA methyltransferase N-terminal" evidence="8">
    <location>
        <begin position="10"/>
        <end position="136"/>
    </location>
</feature>
<keyword evidence="5" id="KW-0680">Restriction system</keyword>
<evidence type="ECO:0000256" key="6">
    <source>
        <dbReference type="ARBA" id="ARBA00047942"/>
    </source>
</evidence>
<keyword evidence="4" id="KW-0949">S-adenosyl-L-methionine</keyword>
<protein>
    <recommendedName>
        <fullName evidence="1">site-specific DNA-methyltransferase (adenine-specific)</fullName>
        <ecNumber evidence="1">2.1.1.72</ecNumber>
    </recommendedName>
</protein>
<sequence>MERNIDQVVSQIFEIRSVFKGKISNQSIIDLTTSLFFLKCISDISEDKTKLISQTTDEIEIKLHHEEYTLIIPSSAQWHSLKRIRYNLGSALDEACRELEEKNSYLYGVLSSIDLNSIVIAASNEKDLIFSYIIQKLSEIPNLKNYSDDPEFIGKVFVELIEQTSKDLPQWDTNYEIPESVSNLIFSLLNPKAGSKFCDPVCRSGNTFIGCLKYLKQRGKDPSGIKFFGQESNLHLWRLCKMNMLLNGFADAEIKLGDLIRNPQLLSNSHLMHFDFIVSSPSFGIKNWGYEVAHYDLYNRFHYGIPPKNRGDFAYLEHMISTLNEEGKLGVVIPNGMLFRMGKEGEIRKNIIKQGIIEAVISLPPKMYPGTSVSTSILLLNKNKEERHKDSILFIGAEKDYEKGKQQNYLKEQNIEKVIEVFRNYKEIEKYSRYVSFSEIEKNEFSLNISLYINASMEIEAVDLRETLQKLKELGEISTKLDIKMDECLKELGYKI</sequence>
<gene>
    <name evidence="9" type="ORF">RG963_07840</name>
</gene>
<dbReference type="GO" id="GO:0008168">
    <property type="term" value="F:methyltransferase activity"/>
    <property type="evidence" value="ECO:0007669"/>
    <property type="project" value="UniProtKB-KW"/>
</dbReference>
<organism evidence="9 10">
    <name type="scientific">Methanosarcina baikalica</name>
    <dbReference type="NCBI Taxonomy" id="3073890"/>
    <lineage>
        <taxon>Archaea</taxon>
        <taxon>Methanobacteriati</taxon>
        <taxon>Methanobacteriota</taxon>
        <taxon>Stenosarchaea group</taxon>
        <taxon>Methanomicrobia</taxon>
        <taxon>Methanosarcinales</taxon>
        <taxon>Methanosarcinaceae</taxon>
        <taxon>Methanosarcina</taxon>
    </lineage>
</organism>
<dbReference type="InterPro" id="IPR029063">
    <property type="entry name" value="SAM-dependent_MTases_sf"/>
</dbReference>
<keyword evidence="2 9" id="KW-0489">Methyltransferase</keyword>
<dbReference type="EMBL" id="JAVKPK010000025">
    <property type="protein sequence ID" value="MDR7665684.1"/>
    <property type="molecule type" value="Genomic_DNA"/>
</dbReference>
<dbReference type="PRINTS" id="PR00507">
    <property type="entry name" value="N12N6MTFRASE"/>
</dbReference>